<evidence type="ECO:0000313" key="2">
    <source>
        <dbReference type="EMBL" id="REC40804.1"/>
    </source>
</evidence>
<keyword evidence="1" id="KW-0812">Transmembrane</keyword>
<dbReference type="AlphaFoldDB" id="A0A3D9AHF2"/>
<reference evidence="2 3" key="1">
    <citation type="journal article" date="2004" name="Emerg. Infect. Dis.">
        <title>Amoebae-resisting bacteria isolated from human nasal swabs by amoebal coculture.</title>
        <authorList>
            <person name="Greub G."/>
            <person name="La Scola B."/>
            <person name="Raoult D."/>
        </authorList>
    </citation>
    <scope>NUCLEOTIDE SEQUENCE [LARGE SCALE GENOMIC DNA]</scope>
    <source>
        <strain evidence="2 3">CCUG 51329</strain>
    </source>
</reference>
<protein>
    <submittedName>
        <fullName evidence="2">Uncharacterized protein</fullName>
    </submittedName>
</protein>
<sequence>MEENKNQNSSKFDPQAIVEDMKTQGAALKREIQKIQFGISDIDTKLEETETFIDKSLKEFKDTIANTRITISDEDVKKLDSYKDFFKHYKPFLYISVFALLSGLGMSFFGVYSGVKWYKESVRTKQEIREEIFREIESKGETIVNKEQLESYEYQNKVLKAWKKSNPKDHEKLSIYYQGYQASEKGKK</sequence>
<dbReference type="EMBL" id="QNVU01000068">
    <property type="protein sequence ID" value="REC40804.1"/>
    <property type="molecule type" value="Genomic_DNA"/>
</dbReference>
<gene>
    <name evidence="2" type="ORF">DRF68_19570</name>
</gene>
<proteinExistence type="predicted"/>
<comment type="caution">
    <text evidence="2">The sequence shown here is derived from an EMBL/GenBank/DDBJ whole genome shotgun (WGS) entry which is preliminary data.</text>
</comment>
<evidence type="ECO:0000313" key="3">
    <source>
        <dbReference type="Proteomes" id="UP000256924"/>
    </source>
</evidence>
<evidence type="ECO:0000256" key="1">
    <source>
        <dbReference type="SAM" id="Phobius"/>
    </source>
</evidence>
<accession>A0A3D9AHF2</accession>
<name>A0A3D9AHF2_9FLAO</name>
<keyword evidence="1" id="KW-0472">Membrane</keyword>
<organism evidence="2 3">
    <name type="scientific">Candidatus Chryseobacterium massiliense</name>
    <dbReference type="NCBI Taxonomy" id="204089"/>
    <lineage>
        <taxon>Bacteria</taxon>
        <taxon>Pseudomonadati</taxon>
        <taxon>Bacteroidota</taxon>
        <taxon>Flavobacteriia</taxon>
        <taxon>Flavobacteriales</taxon>
        <taxon>Weeksellaceae</taxon>
        <taxon>Chryseobacterium group</taxon>
        <taxon>Chryseobacterium</taxon>
    </lineage>
</organism>
<dbReference type="RefSeq" id="WP_116100022.1">
    <property type="nucleotide sequence ID" value="NZ_QNVU01000068.1"/>
</dbReference>
<keyword evidence="3" id="KW-1185">Reference proteome</keyword>
<feature type="transmembrane region" description="Helical" evidence="1">
    <location>
        <begin position="92"/>
        <end position="115"/>
    </location>
</feature>
<keyword evidence="1" id="KW-1133">Transmembrane helix</keyword>
<dbReference type="Proteomes" id="UP000256924">
    <property type="component" value="Unassembled WGS sequence"/>
</dbReference>